<keyword evidence="2" id="KW-0233">DNA recombination</keyword>
<evidence type="ECO:0008006" key="5">
    <source>
        <dbReference type="Google" id="ProtNLM"/>
    </source>
</evidence>
<evidence type="ECO:0000313" key="4">
    <source>
        <dbReference type="Proteomes" id="UP000184394"/>
    </source>
</evidence>
<dbReference type="GO" id="GO:0006310">
    <property type="term" value="P:DNA recombination"/>
    <property type="evidence" value="ECO:0007669"/>
    <property type="project" value="UniProtKB-KW"/>
</dbReference>
<accession>A0A1M7ICW3</accession>
<reference evidence="3 4" key="1">
    <citation type="submission" date="2016-11" db="EMBL/GenBank/DDBJ databases">
        <authorList>
            <person name="Jaros S."/>
            <person name="Januszkiewicz K."/>
            <person name="Wedrychowicz H."/>
        </authorList>
    </citation>
    <scope>NUCLEOTIDE SEQUENCE [LARGE SCALE GENOMIC DNA]</scope>
    <source>
        <strain evidence="3 4">Y1</strain>
    </source>
</reference>
<proteinExistence type="predicted"/>
<evidence type="ECO:0000256" key="1">
    <source>
        <dbReference type="ARBA" id="ARBA00023125"/>
    </source>
</evidence>
<dbReference type="GO" id="GO:0015074">
    <property type="term" value="P:DNA integration"/>
    <property type="evidence" value="ECO:0007669"/>
    <property type="project" value="InterPro"/>
</dbReference>
<dbReference type="SUPFAM" id="SSF56349">
    <property type="entry name" value="DNA breaking-rejoining enzymes"/>
    <property type="match status" value="1"/>
</dbReference>
<name>A0A1M7ICW3_RUMFL</name>
<dbReference type="RefSeq" id="WP_175547801.1">
    <property type="nucleotide sequence ID" value="NZ_FRCT01000004.1"/>
</dbReference>
<dbReference type="Gene3D" id="1.10.443.10">
    <property type="entry name" value="Intergrase catalytic core"/>
    <property type="match status" value="1"/>
</dbReference>
<evidence type="ECO:0000256" key="2">
    <source>
        <dbReference type="ARBA" id="ARBA00023172"/>
    </source>
</evidence>
<dbReference type="AlphaFoldDB" id="A0A1M7ICW3"/>
<organism evidence="3 4">
    <name type="scientific">Ruminococcus flavefaciens</name>
    <dbReference type="NCBI Taxonomy" id="1265"/>
    <lineage>
        <taxon>Bacteria</taxon>
        <taxon>Bacillati</taxon>
        <taxon>Bacillota</taxon>
        <taxon>Clostridia</taxon>
        <taxon>Eubacteriales</taxon>
        <taxon>Oscillospiraceae</taxon>
        <taxon>Ruminococcus</taxon>
    </lineage>
</organism>
<dbReference type="EMBL" id="FRCT01000004">
    <property type="protein sequence ID" value="SHM38611.1"/>
    <property type="molecule type" value="Genomic_DNA"/>
</dbReference>
<dbReference type="InterPro" id="IPR011010">
    <property type="entry name" value="DNA_brk_join_enz"/>
</dbReference>
<evidence type="ECO:0000313" key="3">
    <source>
        <dbReference type="EMBL" id="SHM38611.1"/>
    </source>
</evidence>
<gene>
    <name evidence="3" type="ORF">SAMN04487860_10449</name>
</gene>
<dbReference type="InterPro" id="IPR010998">
    <property type="entry name" value="Integrase_recombinase_N"/>
</dbReference>
<dbReference type="GO" id="GO:0003677">
    <property type="term" value="F:DNA binding"/>
    <property type="evidence" value="ECO:0007669"/>
    <property type="project" value="UniProtKB-KW"/>
</dbReference>
<dbReference type="Proteomes" id="UP000184394">
    <property type="component" value="Unassembled WGS sequence"/>
</dbReference>
<protein>
    <recommendedName>
        <fullName evidence="5">Phage integrase family protein</fullName>
    </recommendedName>
</protein>
<sequence>MQVFFNEKLKNSKLNGSGGLSPQTIKNMHDMIHRALNKAVHLEMITKNPTDFVTLPKRKKSEMRYLTLDEQKLLQDALKGERLEMPVLLALYTGMRQGEMFGLKWAYVHLESKDHAWLKVVQAVNRFSDRTGEYSQKTFLGLCDPKTPHSIR</sequence>
<keyword evidence="1" id="KW-0238">DNA-binding</keyword>
<dbReference type="InterPro" id="IPR013762">
    <property type="entry name" value="Integrase-like_cat_sf"/>
</dbReference>
<dbReference type="Gene3D" id="1.10.150.130">
    <property type="match status" value="1"/>
</dbReference>